<protein>
    <submittedName>
        <fullName evidence="1">Uncharacterized protein</fullName>
    </submittedName>
</protein>
<dbReference type="Proteomes" id="UP000044841">
    <property type="component" value="Unassembled WGS sequence"/>
</dbReference>
<keyword evidence="2" id="KW-1185">Reference proteome</keyword>
<reference evidence="1 2" key="1">
    <citation type="submission" date="2015-07" db="EMBL/GenBank/DDBJ databases">
        <authorList>
            <person name="Noorani M."/>
        </authorList>
    </citation>
    <scope>NUCLEOTIDE SEQUENCE [LARGE SCALE GENOMIC DNA]</scope>
    <source>
        <strain evidence="1">BBA 69670</strain>
    </source>
</reference>
<evidence type="ECO:0000313" key="1">
    <source>
        <dbReference type="EMBL" id="CUA68287.1"/>
    </source>
</evidence>
<gene>
    <name evidence="1" type="ORF">RSOLAG22IIIB_07815</name>
</gene>
<accession>A0A0K6FQA5</accession>
<dbReference type="EMBL" id="CYGV01000369">
    <property type="protein sequence ID" value="CUA68287.1"/>
    <property type="molecule type" value="Genomic_DNA"/>
</dbReference>
<evidence type="ECO:0000313" key="2">
    <source>
        <dbReference type="Proteomes" id="UP000044841"/>
    </source>
</evidence>
<organism evidence="1 2">
    <name type="scientific">Rhizoctonia solani</name>
    <dbReference type="NCBI Taxonomy" id="456999"/>
    <lineage>
        <taxon>Eukaryota</taxon>
        <taxon>Fungi</taxon>
        <taxon>Dikarya</taxon>
        <taxon>Basidiomycota</taxon>
        <taxon>Agaricomycotina</taxon>
        <taxon>Agaricomycetes</taxon>
        <taxon>Cantharellales</taxon>
        <taxon>Ceratobasidiaceae</taxon>
        <taxon>Rhizoctonia</taxon>
    </lineage>
</organism>
<dbReference type="AlphaFoldDB" id="A0A0K6FQA5"/>
<name>A0A0K6FQA5_9AGAM</name>
<sequence length="245" mass="27996">MHLRCTNYFRRGAVVAFRPRTLLTRSLETCAVYGSFEEAAIAAANYVVTGAKPPQDSLWGERAKQLRNGTTPTDNTPQTPTPKTLVVEMTQYKSISGPKEGQVVGEVDPYVIVGQNRFNAKLCTTGIGVPDVPAKYADFLRIDYDKPDWRPDSKDPNEYKKQVRKFAELMKKLENDREAPLGIHFNAHYVEKGAVIQEKAFAAYIDMGTKKLWELQEEYDGYLKRLLYKPAITIWDRWRMGEQPR</sequence>
<proteinExistence type="predicted"/>